<name>A0A839SUT9_9PROT</name>
<organism evidence="2 3">
    <name type="scientific">Limibacillus halophilus</name>
    <dbReference type="NCBI Taxonomy" id="1579333"/>
    <lineage>
        <taxon>Bacteria</taxon>
        <taxon>Pseudomonadati</taxon>
        <taxon>Pseudomonadota</taxon>
        <taxon>Alphaproteobacteria</taxon>
        <taxon>Rhodospirillales</taxon>
        <taxon>Rhodovibrionaceae</taxon>
        <taxon>Limibacillus</taxon>
    </lineage>
</organism>
<dbReference type="AlphaFoldDB" id="A0A839SUT9"/>
<protein>
    <submittedName>
        <fullName evidence="2">Uncharacterized protein</fullName>
    </submittedName>
</protein>
<reference evidence="2 3" key="1">
    <citation type="submission" date="2020-08" db="EMBL/GenBank/DDBJ databases">
        <title>Genomic Encyclopedia of Type Strains, Phase III (KMG-III): the genomes of soil and plant-associated and newly described type strains.</title>
        <authorList>
            <person name="Whitman W."/>
        </authorList>
    </citation>
    <scope>NUCLEOTIDE SEQUENCE [LARGE SCALE GENOMIC DNA]</scope>
    <source>
        <strain evidence="2 3">CECT 8803</strain>
    </source>
</reference>
<feature type="region of interest" description="Disordered" evidence="1">
    <location>
        <begin position="152"/>
        <end position="214"/>
    </location>
</feature>
<evidence type="ECO:0000313" key="3">
    <source>
        <dbReference type="Proteomes" id="UP000581135"/>
    </source>
</evidence>
<feature type="compositionally biased region" description="Low complexity" evidence="1">
    <location>
        <begin position="155"/>
        <end position="166"/>
    </location>
</feature>
<keyword evidence="3" id="KW-1185">Reference proteome</keyword>
<accession>A0A839SUT9</accession>
<evidence type="ECO:0000313" key="2">
    <source>
        <dbReference type="EMBL" id="MBB3064713.1"/>
    </source>
</evidence>
<dbReference type="Proteomes" id="UP000581135">
    <property type="component" value="Unassembled WGS sequence"/>
</dbReference>
<gene>
    <name evidence="2" type="ORF">FHR98_000985</name>
</gene>
<proteinExistence type="predicted"/>
<comment type="caution">
    <text evidence="2">The sequence shown here is derived from an EMBL/GenBank/DDBJ whole genome shotgun (WGS) entry which is preliminary data.</text>
</comment>
<sequence>MGDFTRSVGCWRLLACGAVFFTLAQVAEVRGEVQFAVPEARNTAIAIKLKDAKLDEFLTSLTERFGIDVQIRSALSAGNLNGAFNGRLSELLPRILRGHDYLLVRGQQGLPGSDGIERIVLLKSAKGNNAGLISRTSQAQRPGDAVRSLNPLVPAQTATATSGAETASKDRPSAPSGDLQHAFETGLSPENAGDPNRTNSYASEEEQAQALVQQAREQVNRIADRMHQVCVASGRCDKVPEK</sequence>
<evidence type="ECO:0000256" key="1">
    <source>
        <dbReference type="SAM" id="MobiDB-lite"/>
    </source>
</evidence>
<dbReference type="RefSeq" id="WP_183415512.1">
    <property type="nucleotide sequence ID" value="NZ_JACHXA010000002.1"/>
</dbReference>
<dbReference type="EMBL" id="JACHXA010000002">
    <property type="protein sequence ID" value="MBB3064713.1"/>
    <property type="molecule type" value="Genomic_DNA"/>
</dbReference>